<dbReference type="OrthoDB" id="48988at2759"/>
<evidence type="ECO:0000256" key="1">
    <source>
        <dbReference type="ARBA" id="ARBA00023002"/>
    </source>
</evidence>
<keyword evidence="1" id="KW-0560">Oxidoreductase</keyword>
<dbReference type="Proteomes" id="UP000256645">
    <property type="component" value="Unassembled WGS sequence"/>
</dbReference>
<dbReference type="GO" id="GO:0016491">
    <property type="term" value="F:oxidoreductase activity"/>
    <property type="evidence" value="ECO:0007669"/>
    <property type="project" value="UniProtKB-KW"/>
</dbReference>
<protein>
    <recommendedName>
        <fullName evidence="2">NADP-dependent oxidoreductase domain-containing protein</fullName>
    </recommendedName>
</protein>
<reference evidence="3 4" key="1">
    <citation type="journal article" date="2018" name="IMA Fungus">
        <title>IMA Genome-F 9: Draft genome sequence of Annulohypoxylon stygium, Aspergillus mulundensis, Berkeleyomyces basicola (syn. Thielaviopsis basicola), Ceratocystis smalleyi, two Cercospora beticola strains, Coleophoma cylindrospora, Fusarium fracticaudum, Phialophora cf. hyalina, and Morchella septimelata.</title>
        <authorList>
            <person name="Wingfield B.D."/>
            <person name="Bills G.F."/>
            <person name="Dong Y."/>
            <person name="Huang W."/>
            <person name="Nel W.J."/>
            <person name="Swalarsk-Parry B.S."/>
            <person name="Vaghefi N."/>
            <person name="Wilken P.M."/>
            <person name="An Z."/>
            <person name="de Beer Z.W."/>
            <person name="De Vos L."/>
            <person name="Chen L."/>
            <person name="Duong T.A."/>
            <person name="Gao Y."/>
            <person name="Hammerbacher A."/>
            <person name="Kikkert J.R."/>
            <person name="Li Y."/>
            <person name="Li H."/>
            <person name="Li K."/>
            <person name="Li Q."/>
            <person name="Liu X."/>
            <person name="Ma X."/>
            <person name="Naidoo K."/>
            <person name="Pethybridge S.J."/>
            <person name="Sun J."/>
            <person name="Steenkamp E.T."/>
            <person name="van der Nest M.A."/>
            <person name="van Wyk S."/>
            <person name="Wingfield M.J."/>
            <person name="Xiong C."/>
            <person name="Yue Q."/>
            <person name="Zhang X."/>
        </authorList>
    </citation>
    <scope>NUCLEOTIDE SEQUENCE [LARGE SCALE GENOMIC DNA]</scope>
    <source>
        <strain evidence="3 4">BP6252</strain>
    </source>
</reference>
<comment type="caution">
    <text evidence="3">The sequence shown here is derived from an EMBL/GenBank/DDBJ whole genome shotgun (WGS) entry which is preliminary data.</text>
</comment>
<dbReference type="InterPro" id="IPR023210">
    <property type="entry name" value="NADP_OxRdtase_dom"/>
</dbReference>
<dbReference type="Gene3D" id="3.20.20.100">
    <property type="entry name" value="NADP-dependent oxidoreductase domain"/>
    <property type="match status" value="1"/>
</dbReference>
<gene>
    <name evidence="3" type="ORF">BP6252_07404</name>
</gene>
<dbReference type="STRING" id="1849047.A0A3D8RHI6"/>
<accession>A0A3D8RHI6</accession>
<feature type="domain" description="NADP-dependent oxidoreductase" evidence="2">
    <location>
        <begin position="3"/>
        <end position="300"/>
    </location>
</feature>
<organism evidence="3 4">
    <name type="scientific">Coleophoma cylindrospora</name>
    <dbReference type="NCBI Taxonomy" id="1849047"/>
    <lineage>
        <taxon>Eukaryota</taxon>
        <taxon>Fungi</taxon>
        <taxon>Dikarya</taxon>
        <taxon>Ascomycota</taxon>
        <taxon>Pezizomycotina</taxon>
        <taxon>Leotiomycetes</taxon>
        <taxon>Helotiales</taxon>
        <taxon>Dermateaceae</taxon>
        <taxon>Coleophoma</taxon>
    </lineage>
</organism>
<evidence type="ECO:0000259" key="2">
    <source>
        <dbReference type="Pfam" id="PF00248"/>
    </source>
</evidence>
<dbReference type="InterPro" id="IPR036812">
    <property type="entry name" value="NAD(P)_OxRdtase_dom_sf"/>
</dbReference>
<proteinExistence type="predicted"/>
<dbReference type="EMBL" id="PDLM01000007">
    <property type="protein sequence ID" value="RDW73497.1"/>
    <property type="molecule type" value="Genomic_DNA"/>
</dbReference>
<dbReference type="CDD" id="cd19075">
    <property type="entry name" value="AKR_AKR7A1-5"/>
    <property type="match status" value="1"/>
</dbReference>
<name>A0A3D8RHI6_9HELO</name>
<dbReference type="PANTHER" id="PTHR43364:SF4">
    <property type="entry name" value="NAD(P)-LINKED OXIDOREDUCTASE SUPERFAMILY PROTEIN"/>
    <property type="match status" value="1"/>
</dbReference>
<evidence type="ECO:0000313" key="4">
    <source>
        <dbReference type="Proteomes" id="UP000256645"/>
    </source>
</evidence>
<dbReference type="InterPro" id="IPR050523">
    <property type="entry name" value="AKR_Detox_Biosynth"/>
</dbReference>
<dbReference type="PANTHER" id="PTHR43364">
    <property type="entry name" value="NADH-SPECIFIC METHYLGLYOXAL REDUCTASE-RELATED"/>
    <property type="match status" value="1"/>
</dbReference>
<dbReference type="Pfam" id="PF00248">
    <property type="entry name" value="Aldo_ket_red"/>
    <property type="match status" value="1"/>
</dbReference>
<dbReference type="SUPFAM" id="SSF51430">
    <property type="entry name" value="NAD(P)-linked oxidoreductase"/>
    <property type="match status" value="1"/>
</dbReference>
<evidence type="ECO:0000313" key="3">
    <source>
        <dbReference type="EMBL" id="RDW73497.1"/>
    </source>
</evidence>
<keyword evidence="4" id="KW-1185">Reference proteome</keyword>
<dbReference type="AlphaFoldDB" id="A0A3D8RHI6"/>
<sequence>MVKIIVGMMGSSVASGSAQMAEVSQVSSFLEVVKAHKVHELDTARVYNDGRSEELLGLSNAQQDFAISTKAPAFAPGSLAYDKIMENCGKSMKALKQEKVDIYYLHGPDRTTPLAEQCRAIGELYKLGRFERFGVSNIKDAEVQEIYDICKREGYCMPKVYQGGFSPLHQKAKNTLLPLLKKLDMDFYAFSPLAGGLLAKPIDQVLKPAKGSRFDAMPVFGDMFLNEIIVSALKSHTALCEKNGMSLMEATMRWFVHHSPLGDKDGMILGASSTAQIEATLAATEKGPLPDEVVKGWVDLWDTIEEKAPGYSS</sequence>